<accession>A0ABW2EUC2</accession>
<dbReference type="EMBL" id="JBHSZV010000062">
    <property type="protein sequence ID" value="MFC7064054.1"/>
    <property type="molecule type" value="Genomic_DNA"/>
</dbReference>
<reference evidence="2" key="1">
    <citation type="journal article" date="2019" name="Int. J. Syst. Evol. Microbiol.">
        <title>The Global Catalogue of Microorganisms (GCM) 10K type strain sequencing project: providing services to taxonomists for standard genome sequencing and annotation.</title>
        <authorList>
            <consortium name="The Broad Institute Genomics Platform"/>
            <consortium name="The Broad Institute Genome Sequencing Center for Infectious Disease"/>
            <person name="Wu L."/>
            <person name="Ma J."/>
        </authorList>
    </citation>
    <scope>NUCLEOTIDE SEQUENCE [LARGE SCALE GENOMIC DNA]</scope>
    <source>
        <strain evidence="2">CGMCC 4.1621</strain>
    </source>
</reference>
<evidence type="ECO:0000313" key="1">
    <source>
        <dbReference type="EMBL" id="MFC7064054.1"/>
    </source>
</evidence>
<dbReference type="RefSeq" id="WP_204708329.1">
    <property type="nucleotide sequence ID" value="NZ_JBHSZV010000062.1"/>
</dbReference>
<keyword evidence="2" id="KW-1185">Reference proteome</keyword>
<evidence type="ECO:0000313" key="2">
    <source>
        <dbReference type="Proteomes" id="UP001596410"/>
    </source>
</evidence>
<name>A0ABW2EUC2_9BACI</name>
<comment type="caution">
    <text evidence="1">The sequence shown here is derived from an EMBL/GenBank/DDBJ whole genome shotgun (WGS) entry which is preliminary data.</text>
</comment>
<gene>
    <name evidence="1" type="ORF">ACFQIC_19855</name>
</gene>
<proteinExistence type="predicted"/>
<organism evidence="1 2">
    <name type="scientific">Halobacillus seohaensis</name>
    <dbReference type="NCBI Taxonomy" id="447421"/>
    <lineage>
        <taxon>Bacteria</taxon>
        <taxon>Bacillati</taxon>
        <taxon>Bacillota</taxon>
        <taxon>Bacilli</taxon>
        <taxon>Bacillales</taxon>
        <taxon>Bacillaceae</taxon>
        <taxon>Halobacillus</taxon>
    </lineage>
</organism>
<sequence length="38" mass="4396">MKTKPTRNVSCPQCGTEVEGSYYTYMMECNRCLAKKDE</sequence>
<protein>
    <submittedName>
        <fullName evidence="1">YhfH family protein</fullName>
    </submittedName>
</protein>
<dbReference type="Proteomes" id="UP001596410">
    <property type="component" value="Unassembled WGS sequence"/>
</dbReference>